<accession>A0A6N8HWI1</accession>
<feature type="chain" id="PRO_5027010713" description="Lipoprotein" evidence="1">
    <location>
        <begin position="29"/>
        <end position="314"/>
    </location>
</feature>
<name>A0A6N8HWI1_9FIRM</name>
<organism evidence="2 3">
    <name type="scientific">Caproicibacter fermentans</name>
    <dbReference type="NCBI Taxonomy" id="2576756"/>
    <lineage>
        <taxon>Bacteria</taxon>
        <taxon>Bacillati</taxon>
        <taxon>Bacillota</taxon>
        <taxon>Clostridia</taxon>
        <taxon>Eubacteriales</taxon>
        <taxon>Acutalibacteraceae</taxon>
        <taxon>Caproicibacter</taxon>
    </lineage>
</organism>
<feature type="signal peptide" evidence="1">
    <location>
        <begin position="1"/>
        <end position="28"/>
    </location>
</feature>
<dbReference type="EMBL" id="VWXL01000014">
    <property type="protein sequence ID" value="MVB10039.1"/>
    <property type="molecule type" value="Genomic_DNA"/>
</dbReference>
<dbReference type="OrthoDB" id="2103036at2"/>
<evidence type="ECO:0000313" key="3">
    <source>
        <dbReference type="Proteomes" id="UP000469440"/>
    </source>
</evidence>
<dbReference type="AlphaFoldDB" id="A0A6N8HWI1"/>
<comment type="caution">
    <text evidence="2">The sequence shown here is derived from an EMBL/GenBank/DDBJ whole genome shotgun (WGS) entry which is preliminary data.</text>
</comment>
<proteinExistence type="predicted"/>
<protein>
    <recommendedName>
        <fullName evidence="4">Lipoprotein</fullName>
    </recommendedName>
</protein>
<dbReference type="RefSeq" id="WP_156989794.1">
    <property type="nucleotide sequence ID" value="NZ_VWXL01000014.1"/>
</dbReference>
<evidence type="ECO:0000256" key="1">
    <source>
        <dbReference type="SAM" id="SignalP"/>
    </source>
</evidence>
<gene>
    <name evidence="2" type="ORF">CAFE_07100</name>
</gene>
<sequence length="314" mass="35225">MRQKVKLKTLMLGAACLLYLSSCSGNSAATESLAAASKSVSSGVSSETNGLWTNMTWENNGDKMGDNDGPAYVVYSKEGYNKASQVIKVSRMKVNLVRKSDGKSLNGYAFLGMDVYNGKENQWVNCIDAGLGFIGSTGKCHACVNRYSVPPDEDQWWESSVELDMTHDYKLVLDASQKDEQVTLTIFDVTEKNRQVDSKTFTLYYAKKDGGNLAVYQDYAMDFPEDVRLDTKKVPSTDWEQITLYNTDEDLYMKNIVGSDLCLYNDSGSRPWTADRTADRYMWPDKTSCISYVTTTVTQIKKDSETKIDLNMNR</sequence>
<evidence type="ECO:0000313" key="2">
    <source>
        <dbReference type="EMBL" id="MVB10039.1"/>
    </source>
</evidence>
<evidence type="ECO:0008006" key="4">
    <source>
        <dbReference type="Google" id="ProtNLM"/>
    </source>
</evidence>
<reference evidence="2 3" key="1">
    <citation type="submission" date="2019-09" db="EMBL/GenBank/DDBJ databases">
        <title>Genome sequence of Clostridium sp. EA1.</title>
        <authorList>
            <person name="Poehlein A."/>
            <person name="Bengelsdorf F.R."/>
            <person name="Daniel R."/>
        </authorList>
    </citation>
    <scope>NUCLEOTIDE SEQUENCE [LARGE SCALE GENOMIC DNA]</scope>
    <source>
        <strain evidence="2 3">EA1</strain>
    </source>
</reference>
<keyword evidence="3" id="KW-1185">Reference proteome</keyword>
<keyword evidence="1" id="KW-0732">Signal</keyword>
<dbReference type="Proteomes" id="UP000469440">
    <property type="component" value="Unassembled WGS sequence"/>
</dbReference>